<dbReference type="OrthoDB" id="23406at10239"/>
<name>A0A1Q2U352_9CAUD</name>
<dbReference type="GeneID" id="40075189"/>
<proteinExistence type="predicted"/>
<feature type="region of interest" description="Disordered" evidence="1">
    <location>
        <begin position="222"/>
        <end position="251"/>
    </location>
</feature>
<accession>A0A1Q2U352</accession>
<dbReference type="KEGG" id="vg:40075189"/>
<reference evidence="2 3" key="1">
    <citation type="submission" date="2017-01" db="EMBL/GenBank/DDBJ databases">
        <title>Complete Genome Sequence of Vibrio Parahaemolyticus Bacteriophage pTD1.</title>
        <authorList>
            <person name="Midorikawa Y."/>
            <person name="Sano M."/>
        </authorList>
    </citation>
    <scope>NUCLEOTIDE SEQUENCE [LARGE SCALE GENOMIC DNA]</scope>
    <source>
        <strain evidence="2">PTD1</strain>
    </source>
</reference>
<dbReference type="EMBL" id="AP017972">
    <property type="protein sequence ID" value="BAW98382.1"/>
    <property type="molecule type" value="Genomic_DNA"/>
</dbReference>
<sequence length="251" mass="28707">MTVIVGHRGNFFADSRETVEIPTVNDEYNNDRIKIIRTPTLTPDYVKEDGTRIKPDFMAVCGSTALIFRHTLDPKDWLELFGLKEFKEGVWERELIHLSTRSSRLAKIFYRIGEEFFEVDFRGNELRISRPLTYAVAGSGSETFSATMKAITGDKTVTAYDVLLVLKLVLRSEVDETIGGNVRVLHSDGTVVQEVSNKLDPEEQKYLRDRYEKRLYEITGLTKPEIEKPKEGKPAKKAKKKSKAKETEKKD</sequence>
<organism evidence="2 3">
    <name type="scientific">Vibrio phage pTD1</name>
    <dbReference type="NCBI Taxonomy" id="1938577"/>
    <lineage>
        <taxon>Viruses</taxon>
        <taxon>Duplodnaviria</taxon>
        <taxon>Heunggongvirae</taxon>
        <taxon>Uroviricota</taxon>
        <taxon>Caudoviricetes</taxon>
        <taxon>Chimalliviridae</taxon>
        <taxon>Gorgonvirinae</taxon>
        <taxon>Tidunavirus</taxon>
        <taxon>Tidunavirus pTD1</taxon>
    </lineage>
</organism>
<evidence type="ECO:0000256" key="1">
    <source>
        <dbReference type="SAM" id="MobiDB-lite"/>
    </source>
</evidence>
<evidence type="ECO:0000313" key="2">
    <source>
        <dbReference type="EMBL" id="BAW98382.1"/>
    </source>
</evidence>
<evidence type="ECO:0000313" key="3">
    <source>
        <dbReference type="Proteomes" id="UP000221243"/>
    </source>
</evidence>
<dbReference type="Proteomes" id="UP000221243">
    <property type="component" value="Segment"/>
</dbReference>
<keyword evidence="3" id="KW-1185">Reference proteome</keyword>
<protein>
    <submittedName>
        <fullName evidence="2">Uncharacterized protein</fullName>
    </submittedName>
</protein>
<feature type="compositionally biased region" description="Basic and acidic residues" evidence="1">
    <location>
        <begin position="224"/>
        <end position="234"/>
    </location>
</feature>
<dbReference type="RefSeq" id="YP_009599460.1">
    <property type="nucleotide sequence ID" value="NC_041916.1"/>
</dbReference>